<comment type="caution">
    <text evidence="1">The sequence shown here is derived from an EMBL/GenBank/DDBJ whole genome shotgun (WGS) entry which is preliminary data.</text>
</comment>
<sequence>SFAVSARGHLTSSTACCMVKAMHIYATHCFRNSCLQTSVSRASLTSKQQVWRWCITQVWMAPIRTETCAKHCSFCTKACPCMIGL</sequence>
<reference evidence="1" key="1">
    <citation type="submission" date="2021-02" db="EMBL/GenBank/DDBJ databases">
        <authorList>
            <person name="Dougan E. K."/>
            <person name="Rhodes N."/>
            <person name="Thang M."/>
            <person name="Chan C."/>
        </authorList>
    </citation>
    <scope>NUCLEOTIDE SEQUENCE</scope>
</reference>
<gene>
    <name evidence="1" type="ORF">SNEC2469_LOCUS14111</name>
</gene>
<evidence type="ECO:0000313" key="1">
    <source>
        <dbReference type="EMBL" id="CAE7495940.1"/>
    </source>
</evidence>
<name>A0A812SSG9_9DINO</name>
<feature type="non-terminal residue" evidence="1">
    <location>
        <position position="85"/>
    </location>
</feature>
<evidence type="ECO:0000313" key="2">
    <source>
        <dbReference type="Proteomes" id="UP000601435"/>
    </source>
</evidence>
<organism evidence="1 2">
    <name type="scientific">Symbiodinium necroappetens</name>
    <dbReference type="NCBI Taxonomy" id="1628268"/>
    <lineage>
        <taxon>Eukaryota</taxon>
        <taxon>Sar</taxon>
        <taxon>Alveolata</taxon>
        <taxon>Dinophyceae</taxon>
        <taxon>Suessiales</taxon>
        <taxon>Symbiodiniaceae</taxon>
        <taxon>Symbiodinium</taxon>
    </lineage>
</organism>
<protein>
    <submittedName>
        <fullName evidence="1">Uncharacterized protein</fullName>
    </submittedName>
</protein>
<proteinExistence type="predicted"/>
<dbReference type="EMBL" id="CAJNJA010022576">
    <property type="protein sequence ID" value="CAE7495940.1"/>
    <property type="molecule type" value="Genomic_DNA"/>
</dbReference>
<dbReference type="Proteomes" id="UP000601435">
    <property type="component" value="Unassembled WGS sequence"/>
</dbReference>
<dbReference type="AlphaFoldDB" id="A0A812SSG9"/>
<accession>A0A812SSG9</accession>
<keyword evidence="2" id="KW-1185">Reference proteome</keyword>